<dbReference type="GO" id="GO:0016020">
    <property type="term" value="C:membrane"/>
    <property type="evidence" value="ECO:0007669"/>
    <property type="project" value="UniProtKB-SubCell"/>
</dbReference>
<evidence type="ECO:0000313" key="7">
    <source>
        <dbReference type="EMBL" id="PON43549.1"/>
    </source>
</evidence>
<evidence type="ECO:0000256" key="5">
    <source>
        <dbReference type="ARBA" id="ARBA00023136"/>
    </source>
</evidence>
<dbReference type="Proteomes" id="UP000237105">
    <property type="component" value="Unassembled WGS sequence"/>
</dbReference>
<feature type="transmembrane region" description="Helical" evidence="6">
    <location>
        <begin position="23"/>
        <end position="43"/>
    </location>
</feature>
<comment type="similarity">
    <text evidence="2">Belongs to the major facilitator superfamily. Proton-dependent oligopeptide transporter (POT/PTR) (TC 2.A.17) family.</text>
</comment>
<dbReference type="GO" id="GO:0022857">
    <property type="term" value="F:transmembrane transporter activity"/>
    <property type="evidence" value="ECO:0007669"/>
    <property type="project" value="InterPro"/>
</dbReference>
<evidence type="ECO:0000256" key="4">
    <source>
        <dbReference type="ARBA" id="ARBA00022989"/>
    </source>
</evidence>
<feature type="transmembrane region" description="Helical" evidence="6">
    <location>
        <begin position="203"/>
        <end position="224"/>
    </location>
</feature>
<dbReference type="InterPro" id="IPR000109">
    <property type="entry name" value="POT_fam"/>
</dbReference>
<feature type="transmembrane region" description="Helical" evidence="6">
    <location>
        <begin position="116"/>
        <end position="141"/>
    </location>
</feature>
<dbReference type="EMBL" id="JXTB01000369">
    <property type="protein sequence ID" value="PON43549.1"/>
    <property type="molecule type" value="Genomic_DNA"/>
</dbReference>
<accession>A0A2P5B454</accession>
<feature type="transmembrane region" description="Helical" evidence="6">
    <location>
        <begin position="250"/>
        <end position="271"/>
    </location>
</feature>
<dbReference type="AlphaFoldDB" id="A0A2P5B454"/>
<protein>
    <submittedName>
        <fullName evidence="7">Proton-dependent oligopeptide transporter family</fullName>
    </submittedName>
</protein>
<evidence type="ECO:0000313" key="8">
    <source>
        <dbReference type="Proteomes" id="UP000237105"/>
    </source>
</evidence>
<comment type="subcellular location">
    <subcellularLocation>
        <location evidence="1">Membrane</location>
        <topology evidence="1">Multi-pass membrane protein</topology>
    </subcellularLocation>
</comment>
<dbReference type="OrthoDB" id="1181826at2759"/>
<keyword evidence="3 6" id="KW-0812">Transmembrane</keyword>
<evidence type="ECO:0000256" key="2">
    <source>
        <dbReference type="ARBA" id="ARBA00005982"/>
    </source>
</evidence>
<dbReference type="Gene3D" id="1.20.1250.20">
    <property type="entry name" value="MFS general substrate transporter like domains"/>
    <property type="match status" value="1"/>
</dbReference>
<gene>
    <name evidence="7" type="ORF">PanWU01x14_273220</name>
</gene>
<evidence type="ECO:0000256" key="6">
    <source>
        <dbReference type="SAM" id="Phobius"/>
    </source>
</evidence>
<proteinExistence type="inferred from homology"/>
<keyword evidence="4 6" id="KW-1133">Transmembrane helix</keyword>
<comment type="caution">
    <text evidence="7">The sequence shown here is derived from an EMBL/GenBank/DDBJ whole genome shotgun (WGS) entry which is preliminary data.</text>
</comment>
<reference evidence="8" key="1">
    <citation type="submission" date="2016-06" db="EMBL/GenBank/DDBJ databases">
        <title>Parallel loss of symbiosis genes in relatives of nitrogen-fixing non-legume Parasponia.</title>
        <authorList>
            <person name="Van Velzen R."/>
            <person name="Holmer R."/>
            <person name="Bu F."/>
            <person name="Rutten L."/>
            <person name="Van Zeijl A."/>
            <person name="Liu W."/>
            <person name="Santuari L."/>
            <person name="Cao Q."/>
            <person name="Sharma T."/>
            <person name="Shen D."/>
            <person name="Roswanjaya Y."/>
            <person name="Wardhani T."/>
            <person name="Kalhor M.S."/>
            <person name="Jansen J."/>
            <person name="Van den Hoogen J."/>
            <person name="Gungor B."/>
            <person name="Hartog M."/>
            <person name="Hontelez J."/>
            <person name="Verver J."/>
            <person name="Yang W.-C."/>
            <person name="Schijlen E."/>
            <person name="Repin R."/>
            <person name="Schilthuizen M."/>
            <person name="Schranz E."/>
            <person name="Heidstra R."/>
            <person name="Miyata K."/>
            <person name="Fedorova E."/>
            <person name="Kohlen W."/>
            <person name="Bisseling T."/>
            <person name="Smit S."/>
            <person name="Geurts R."/>
        </authorList>
    </citation>
    <scope>NUCLEOTIDE SEQUENCE [LARGE SCALE GENOMIC DNA]</scope>
    <source>
        <strain evidence="8">cv. WU1-14</strain>
    </source>
</reference>
<organism evidence="7 8">
    <name type="scientific">Parasponia andersonii</name>
    <name type="common">Sponia andersonii</name>
    <dbReference type="NCBI Taxonomy" id="3476"/>
    <lineage>
        <taxon>Eukaryota</taxon>
        <taxon>Viridiplantae</taxon>
        <taxon>Streptophyta</taxon>
        <taxon>Embryophyta</taxon>
        <taxon>Tracheophyta</taxon>
        <taxon>Spermatophyta</taxon>
        <taxon>Magnoliopsida</taxon>
        <taxon>eudicotyledons</taxon>
        <taxon>Gunneridae</taxon>
        <taxon>Pentapetalae</taxon>
        <taxon>rosids</taxon>
        <taxon>fabids</taxon>
        <taxon>Rosales</taxon>
        <taxon>Cannabaceae</taxon>
        <taxon>Parasponia</taxon>
    </lineage>
</organism>
<sequence>MMEQSKRRWSACTVKEVEETKKAICRIPVCLSLIMLGVVASLGDTYFQEQASTMNNKVGSYSVPLVVLQLWYKLSRATLGRLYLKTVKRLSSHSDNNMNNNINSTNTNKLVMISSISYAGCAGIPISMIFTVLCCSVAAIVEKNRLDDFYRKGLDSTTEKVGMSMFWLLPQYLLLGASDGILDKSVGLLFHDQIPTRSDRFMPLFCSGIVGLGALANVLSVFAASKISDSRDDGTSWFGDTLNDSRIDSYYWLLTALSSANLIYFTILYFCTSLRSELRESDQTMDHMEPS</sequence>
<keyword evidence="8" id="KW-1185">Reference proteome</keyword>
<name>A0A2P5B454_PARAD</name>
<evidence type="ECO:0000256" key="3">
    <source>
        <dbReference type="ARBA" id="ARBA00022692"/>
    </source>
</evidence>
<keyword evidence="5 6" id="KW-0472">Membrane</keyword>
<evidence type="ECO:0000256" key="1">
    <source>
        <dbReference type="ARBA" id="ARBA00004141"/>
    </source>
</evidence>
<dbReference type="Pfam" id="PF00854">
    <property type="entry name" value="PTR2"/>
    <property type="match status" value="1"/>
</dbReference>
<dbReference type="PANTHER" id="PTHR11654">
    <property type="entry name" value="OLIGOPEPTIDE TRANSPORTER-RELATED"/>
    <property type="match status" value="1"/>
</dbReference>
<dbReference type="InterPro" id="IPR036259">
    <property type="entry name" value="MFS_trans_sf"/>
</dbReference>